<dbReference type="Proteomes" id="UP001172386">
    <property type="component" value="Unassembled WGS sequence"/>
</dbReference>
<name>A0ACC3AHZ1_9EURO</name>
<keyword evidence="2" id="KW-1185">Reference proteome</keyword>
<gene>
    <name evidence="1" type="primary">RIM21</name>
    <name evidence="1" type="ORF">H2198_001147</name>
</gene>
<evidence type="ECO:0000313" key="1">
    <source>
        <dbReference type="EMBL" id="KAJ9662919.1"/>
    </source>
</evidence>
<comment type="caution">
    <text evidence="1">The sequence shown here is derived from an EMBL/GenBank/DDBJ whole genome shotgun (WGS) entry which is preliminary data.</text>
</comment>
<organism evidence="1 2">
    <name type="scientific">Neophaeococcomyces mojaviensis</name>
    <dbReference type="NCBI Taxonomy" id="3383035"/>
    <lineage>
        <taxon>Eukaryota</taxon>
        <taxon>Fungi</taxon>
        <taxon>Dikarya</taxon>
        <taxon>Ascomycota</taxon>
        <taxon>Pezizomycotina</taxon>
        <taxon>Eurotiomycetes</taxon>
        <taxon>Chaetothyriomycetidae</taxon>
        <taxon>Chaetothyriales</taxon>
        <taxon>Chaetothyriales incertae sedis</taxon>
        <taxon>Neophaeococcomyces</taxon>
    </lineage>
</organism>
<accession>A0ACC3AHZ1</accession>
<protein>
    <submittedName>
        <fullName evidence="1">PH-response regulator protein palH/rim21</fullName>
    </submittedName>
</protein>
<sequence length="1615" mass="181218">MDAASETALHSTQQVRRISSDWFRSPPTDYLNVASVVYPRGAKVTVQELDENALVNVLYFRYESRQFHPRGRHKEGSVISLFVDTDDLQDATYTSTNFAAVQIESKALIDAIRPALASVHYPVSETTDDQLRFYAPFNQLFFAQGRILETLKHGGLGNVKDKLLRALEDDTEKTNHHVRELAGQRTIDFDHVWTLFPLGSFVVHELKQATHLFQTVVAPAEPVVADAMGKRREDKNYPFEFTSYGFDGYNWGMFQDKWMCWKFEGQVSVSSLEYCPLKFDERYIDPLIVKKAVERGRKALEYQSYHHCHYVGKAFSVSIRDGMEQVEINGRVVVDCLQARTCDPDWWTFYYHNEPKICPVPARRQEIFNAMRPLYIKTNMRRPTPSEQEKRKQIYSAHEEYLMLMKPLVPGWSLDHNDWFWLDVSALESVTFQEKPLNQLVINNERQIDLLNKLVSKKLQLMSLDKTQQNLNQTPQRKNLFAQFSGPKGSGKTATAYALAEHHNRPLIRISVADVPAKLQQAKEQYARVLDFAVDWNAILLIDTATSFFDTKKENFGRDLAKLIQNFCGISIFVKREHDVLVEEITKQFQIRLQFEAFTPEKREKIWRLLFDEENKRFPDNALQLDESLIKKVSEWEMNGHEIRHLFENIVLLQQANGEESVTLEDIEDLKSITCQQSKSANSQSGELELGNGSVVAALSRESVERRGHVVQPRQDRDRSSGSLPQSGKSLSLLRGPIVKCKGARATVTPSNPYNAAADRSATSPRPTHKSMVEDWPLARQIWDTSSRPASLKTLATTTTPATTQAQSALCTVALAAGGTIRFNDSYSTILSDSVTFESPCDNNGLHRCQNSGNSTVVKFDDPFYASVAPQIYALATATVVSYMLVILIFITPRTFYVGGPGGRAGFLGLRNIVPKSGNSNVISVGRRPLLQKIAAVTVAVSLTIATTDTFEVAKGQYNDGLMDSQQLVENVIGSVEIRVVRVVSDTFLWLAQVQTLIRLFPRHKEKVTIKWLGFALVTCDTVFSILENFVSHTTLTRPRSFQDAIPALSYLFQMAISLIYASCVIYYSLSKRRFAFWHSKMKNICLVAVLSLASVLVPVVFFVLDVSQPNIATWGEYIQWVGAAAASVVVWEWVERIEALERDERKDGILGREIFDGDEMLDITPDHKSSSTSNYFGFGKRSSSDDNKRVSMMPIPSIRPRVAFHKRRGVKHDMEKTHTTSLPHNEANAANGLVTRPTQVATPISRSDTTSAASTLYAVRYQNVSSPSPAIPEEPSEAENRVRQPSVQINGHGPPVQEAEGSTLARNIREEDVKNDTQDTRDSSRNRQVWQAVANPFKRKRAEPPAEVAAQMTASNTRRSPAEHYHNLKERINAFRAVPITRLSGRQRSGPSPPMPVTIIPVQPRPSRLEVPEEETRSSSPRRSLRSSLVRGSSTSSRSRQENLPVTVIPAPTRGGRTWSPADLRDDTQQTSPQSQRQALGVDTSPRNQAQGTPAPTNQNDPSVHVARGALTIAESPIRAMEHDNRNSPGFQRQYGRLRAPTIDSLNDRLSSTSPGSATPRSASGQINSEGCRQSPIDSPSPRPPPDQSSLSSRRNSPLDRSSPRERTLQGKAN</sequence>
<reference evidence="1" key="1">
    <citation type="submission" date="2022-10" db="EMBL/GenBank/DDBJ databases">
        <title>Culturing micro-colonial fungi from biological soil crusts in the Mojave desert and describing Neophaeococcomyces mojavensis, and introducing the new genera and species Taxawa tesnikishii.</title>
        <authorList>
            <person name="Kurbessoian T."/>
            <person name="Stajich J.E."/>
        </authorList>
    </citation>
    <scope>NUCLEOTIDE SEQUENCE</scope>
    <source>
        <strain evidence="1">JES_112</strain>
    </source>
</reference>
<dbReference type="EMBL" id="JAPDRQ010000012">
    <property type="protein sequence ID" value="KAJ9662919.1"/>
    <property type="molecule type" value="Genomic_DNA"/>
</dbReference>
<proteinExistence type="predicted"/>
<evidence type="ECO:0000313" key="2">
    <source>
        <dbReference type="Proteomes" id="UP001172386"/>
    </source>
</evidence>